<dbReference type="PANTHER" id="PTHR38643">
    <property type="entry name" value="PURINE NUCLEOSIDE PERMEASE C285.05-RELATED"/>
    <property type="match status" value="1"/>
</dbReference>
<dbReference type="AlphaFoldDB" id="A0A9P7V875"/>
<keyword evidence="2" id="KW-0732">Signal</keyword>
<dbReference type="RefSeq" id="XP_043048570.1">
    <property type="nucleotide sequence ID" value="XM_043191938.1"/>
</dbReference>
<feature type="signal peptide" evidence="2">
    <location>
        <begin position="1"/>
        <end position="18"/>
    </location>
</feature>
<dbReference type="InterPro" id="IPR035994">
    <property type="entry name" value="Nucleoside_phosphorylase_sf"/>
</dbReference>
<comment type="function">
    <text evidence="1">Nucleoside permease that transports adenosine and guanosine.</text>
</comment>
<dbReference type="OrthoDB" id="2331083at2759"/>
<dbReference type="Gene3D" id="3.40.50.1580">
    <property type="entry name" value="Nucleoside phosphorylase domain"/>
    <property type="match status" value="1"/>
</dbReference>
<dbReference type="InterPro" id="IPR009486">
    <property type="entry name" value="Pur_nuclsid_perm"/>
</dbReference>
<dbReference type="PANTHER" id="PTHR38643:SF1">
    <property type="entry name" value="PURINE NUCLEOSIDE PERMEASE C285.05-RELATED"/>
    <property type="match status" value="1"/>
</dbReference>
<dbReference type="EMBL" id="JAHMUF010000014">
    <property type="protein sequence ID" value="KAG7193021.1"/>
    <property type="molecule type" value="Genomic_DNA"/>
</dbReference>
<sequence length="392" mass="43845">MRIGLSVLVWVLIPLAHAFSLWSLGSKQDLLHLDDNEFGKPYAHIRPKVVIVSMFTWEQIPWFEAIDFHHNVTVPGMFYLFPHVRCNRDYSICQLTTGEGDINAASTLTAFALSPKFDLSKTYFLIAGIGGGEPHLTTLGSVTFAKYAIQVALEHEVAYQDYSEAHPDWPVGYFAYGSKDPWSYPANAYGTEVFELNENLRDRAVQLAQNIPLHNGSEANHEFRQLYEQPVAKSLPQIVKCDVLTSDAYWSGATLGDYFSDYARMMTNGSAEYCAAALEDNASLQVFVRMHLIKLVDFSRVIVMRTILNFVRPPPLYAHDTVKFFTGVSQGGIEGATANLVRAGMPIINDILTNWYSEYELGLKYSPTNYIGDIFGTLGGEADFGRADFIEA</sequence>
<keyword evidence="4" id="KW-1185">Reference proteome</keyword>
<accession>A0A9P7V875</accession>
<organism evidence="3 4">
    <name type="scientific">Scheffersomyces spartinae</name>
    <dbReference type="NCBI Taxonomy" id="45513"/>
    <lineage>
        <taxon>Eukaryota</taxon>
        <taxon>Fungi</taxon>
        <taxon>Dikarya</taxon>
        <taxon>Ascomycota</taxon>
        <taxon>Saccharomycotina</taxon>
        <taxon>Pichiomycetes</taxon>
        <taxon>Debaryomycetaceae</taxon>
        <taxon>Scheffersomyces</taxon>
    </lineage>
</organism>
<dbReference type="GeneID" id="66114509"/>
<dbReference type="GO" id="GO:0009116">
    <property type="term" value="P:nucleoside metabolic process"/>
    <property type="evidence" value="ECO:0007669"/>
    <property type="project" value="InterPro"/>
</dbReference>
<comment type="caution">
    <text evidence="3">The sequence shown here is derived from an EMBL/GenBank/DDBJ whole genome shotgun (WGS) entry which is preliminary data.</text>
</comment>
<keyword evidence="1" id="KW-0813">Transport</keyword>
<gene>
    <name evidence="3" type="ORF">KQ657_001135</name>
</gene>
<name>A0A9P7V875_9ASCO</name>
<dbReference type="GO" id="GO:0055085">
    <property type="term" value="P:transmembrane transport"/>
    <property type="evidence" value="ECO:0007669"/>
    <property type="project" value="InterPro"/>
</dbReference>
<protein>
    <recommendedName>
        <fullName evidence="5">Purine nucleoside permease</fullName>
    </recommendedName>
</protein>
<feature type="chain" id="PRO_5040445004" description="Purine nucleoside permease" evidence="2">
    <location>
        <begin position="19"/>
        <end position="392"/>
    </location>
</feature>
<dbReference type="GO" id="GO:0003824">
    <property type="term" value="F:catalytic activity"/>
    <property type="evidence" value="ECO:0007669"/>
    <property type="project" value="InterPro"/>
</dbReference>
<evidence type="ECO:0008006" key="5">
    <source>
        <dbReference type="Google" id="ProtNLM"/>
    </source>
</evidence>
<reference evidence="3" key="1">
    <citation type="submission" date="2021-03" db="EMBL/GenBank/DDBJ databases">
        <authorList>
            <person name="Palmer J.M."/>
        </authorList>
    </citation>
    <scope>NUCLEOTIDE SEQUENCE</scope>
    <source>
        <strain evidence="3">ARV_011</strain>
    </source>
</reference>
<comment type="similarity">
    <text evidence="1">Belongs to the NUP family.</text>
</comment>
<dbReference type="Pfam" id="PF06516">
    <property type="entry name" value="NUP"/>
    <property type="match status" value="1"/>
</dbReference>
<evidence type="ECO:0000313" key="4">
    <source>
        <dbReference type="Proteomes" id="UP000790833"/>
    </source>
</evidence>
<dbReference type="Proteomes" id="UP000790833">
    <property type="component" value="Unassembled WGS sequence"/>
</dbReference>
<dbReference type="PIRSF" id="PIRSF013171">
    <property type="entry name" value="Pur_nuclsid_perm"/>
    <property type="match status" value="1"/>
</dbReference>
<evidence type="ECO:0000256" key="2">
    <source>
        <dbReference type="SAM" id="SignalP"/>
    </source>
</evidence>
<dbReference type="GO" id="GO:0005783">
    <property type="term" value="C:endoplasmic reticulum"/>
    <property type="evidence" value="ECO:0007669"/>
    <property type="project" value="TreeGrafter"/>
</dbReference>
<evidence type="ECO:0000313" key="3">
    <source>
        <dbReference type="EMBL" id="KAG7193021.1"/>
    </source>
</evidence>
<evidence type="ECO:0000256" key="1">
    <source>
        <dbReference type="PIRNR" id="PIRNR013171"/>
    </source>
</evidence>
<proteinExistence type="inferred from homology"/>